<dbReference type="Proteomes" id="UP000186855">
    <property type="component" value="Unassembled WGS sequence"/>
</dbReference>
<dbReference type="EMBL" id="MSKI01000008">
    <property type="protein sequence ID" value="OLO56997.1"/>
    <property type="molecule type" value="Genomic_DNA"/>
</dbReference>
<dbReference type="AlphaFoldDB" id="A0A1Q8W401"/>
<reference evidence="1 2" key="1">
    <citation type="submission" date="2016-12" db="EMBL/GenBank/DDBJ databases">
        <title>Genomic comparison of strains in the 'Actinomyces naeslundii' group.</title>
        <authorList>
            <person name="Mughal S.R."/>
            <person name="Do T."/>
            <person name="Gilbert S.C."/>
            <person name="Witherden E.A."/>
            <person name="Didelot X."/>
            <person name="Beighton D."/>
        </authorList>
    </citation>
    <scope>NUCLEOTIDE SEQUENCE [LARGE SCALE GENOMIC DNA]</scope>
    <source>
        <strain evidence="1 2">S24V</strain>
    </source>
</reference>
<proteinExistence type="predicted"/>
<comment type="caution">
    <text evidence="1">The sequence shown here is derived from an EMBL/GenBank/DDBJ whole genome shotgun (WGS) entry which is preliminary data.</text>
</comment>
<dbReference type="Gene3D" id="3.40.50.720">
    <property type="entry name" value="NAD(P)-binding Rossmann-like Domain"/>
    <property type="match status" value="1"/>
</dbReference>
<protein>
    <recommendedName>
        <fullName evidence="3">Cyclodehydratase</fullName>
    </recommendedName>
</protein>
<evidence type="ECO:0000313" key="2">
    <source>
        <dbReference type="Proteomes" id="UP000186855"/>
    </source>
</evidence>
<evidence type="ECO:0008006" key="3">
    <source>
        <dbReference type="Google" id="ProtNLM"/>
    </source>
</evidence>
<organism evidence="1 2">
    <name type="scientific">Actinomyces oris</name>
    <dbReference type="NCBI Taxonomy" id="544580"/>
    <lineage>
        <taxon>Bacteria</taxon>
        <taxon>Bacillati</taxon>
        <taxon>Actinomycetota</taxon>
        <taxon>Actinomycetes</taxon>
        <taxon>Actinomycetales</taxon>
        <taxon>Actinomycetaceae</taxon>
        <taxon>Actinomyces</taxon>
    </lineage>
</organism>
<evidence type="ECO:0000313" key="1">
    <source>
        <dbReference type="EMBL" id="OLO56997.1"/>
    </source>
</evidence>
<gene>
    <name evidence="1" type="ORF">BKH30_00715</name>
</gene>
<accession>A0A1Q8W401</accession>
<name>A0A1Q8W401_9ACTO</name>
<sequence>MTDPRLLVVSDQSPFADALLARIACRSGLPVTSDQDDASGVDAIVLAGTGVDLGHWREWEDVALAHGKPLLAAHLGRDGILCGPTVGAGSQVCVECTVRRERQHSLDPSFAVPAGVGSSAGFTVADLAVASALLLRTLAGFAADGPDAMVLRKRHDAVTPCAVQVVPVDGCERCGTAHRDAREGALEDLRDLCGSR</sequence>